<dbReference type="EMBL" id="BAABIA010000005">
    <property type="protein sequence ID" value="GAA5142424.1"/>
    <property type="molecule type" value="Genomic_DNA"/>
</dbReference>
<name>A0ABP9PET0_9BACT</name>
<comment type="caution">
    <text evidence="2">The sequence shown here is derived from an EMBL/GenBank/DDBJ whole genome shotgun (WGS) entry which is preliminary data.</text>
</comment>
<evidence type="ECO:0008006" key="4">
    <source>
        <dbReference type="Google" id="ProtNLM"/>
    </source>
</evidence>
<dbReference type="Gene3D" id="2.60.120.620">
    <property type="entry name" value="q2cbj1_9rhob like domain"/>
    <property type="match status" value="1"/>
</dbReference>
<organism evidence="2 3">
    <name type="scientific">Prosthecobacter algae</name>
    <dbReference type="NCBI Taxonomy" id="1144682"/>
    <lineage>
        <taxon>Bacteria</taxon>
        <taxon>Pseudomonadati</taxon>
        <taxon>Verrucomicrobiota</taxon>
        <taxon>Verrucomicrobiia</taxon>
        <taxon>Verrucomicrobiales</taxon>
        <taxon>Verrucomicrobiaceae</taxon>
        <taxon>Prosthecobacter</taxon>
    </lineage>
</organism>
<protein>
    <recommendedName>
        <fullName evidence="4">Prolyl 4-hydroxylase alpha subunit Fe(2+) 2OG dioxygenase domain-containing protein</fullName>
    </recommendedName>
</protein>
<sequence length="642" mass="73365">MDPSYNSHILRWKNVRWQNDEPQLLDSIRSCHGREVLARVRQSGRMIEVGNPASELGRRLLQNRIDLAAGFDLEIITRHPGRNGHSKDEFVDRNDFNTLQWNGERGTGALATSRVRNTPMFFRSNGMNADLVDLYAGQTLFLVLNGGSLAGFDWSRLKRQGICTMGVNNGAHAFRPNFWTSVDDPTRFLRSIWADPTITKVIPMSHFEKPIWDVKENRFSDWRVKDFPSVFGYRRNEAFHAEQWLHEDTINWGNHSKRGGGRSVMLAALRIAFLLGFRKVCLLGCDFHMDEKNRYWFAEGRTNHAINNNLNSYRILRGFFEELQPHFLASGFRVFNCNPRSQLEAFPMADLDEELRLAEVDCSATTEGMYVDRYKAQKEASQKKQTPLHKNAPPKKAETAAKTVVAVSNLPQLKGLLDQTQMLQHLTNVVRRCPLQSDPFDHLELRHCFADQTYGELMEHLPDSKHYHELQHADALRNDGTYARLRFAFSGQEIAGLTAKQQAVWSAVRAVLLNRQVEQAFRTVFRNALHQRFGKDFNTLVLQPKLELVRHLEGDKIGIHSDILQKAIAVQFYLPPRGGGAKDWGTTYYCVSGAQKVKVRQMDFLPGAGHAFVVNKKSYHGTDVPIGPGEQRNSLMLTYFVK</sequence>
<evidence type="ECO:0000313" key="2">
    <source>
        <dbReference type="EMBL" id="GAA5142424.1"/>
    </source>
</evidence>
<feature type="region of interest" description="Disordered" evidence="1">
    <location>
        <begin position="380"/>
        <end position="399"/>
    </location>
</feature>
<evidence type="ECO:0000313" key="3">
    <source>
        <dbReference type="Proteomes" id="UP001499852"/>
    </source>
</evidence>
<reference evidence="3" key="1">
    <citation type="journal article" date="2019" name="Int. J. Syst. Evol. Microbiol.">
        <title>The Global Catalogue of Microorganisms (GCM) 10K type strain sequencing project: providing services to taxonomists for standard genome sequencing and annotation.</title>
        <authorList>
            <consortium name="The Broad Institute Genomics Platform"/>
            <consortium name="The Broad Institute Genome Sequencing Center for Infectious Disease"/>
            <person name="Wu L."/>
            <person name="Ma J."/>
        </authorList>
    </citation>
    <scope>NUCLEOTIDE SEQUENCE [LARGE SCALE GENOMIC DNA]</scope>
    <source>
        <strain evidence="3">JCM 18053</strain>
    </source>
</reference>
<gene>
    <name evidence="2" type="ORF">GCM10023213_28350</name>
</gene>
<accession>A0ABP9PET0</accession>
<keyword evidence="3" id="KW-1185">Reference proteome</keyword>
<proteinExistence type="predicted"/>
<dbReference type="Gene3D" id="3.90.1480.10">
    <property type="entry name" value="Alpha-2,3-sialyltransferase"/>
    <property type="match status" value="1"/>
</dbReference>
<evidence type="ECO:0000256" key="1">
    <source>
        <dbReference type="SAM" id="MobiDB-lite"/>
    </source>
</evidence>
<dbReference type="Proteomes" id="UP001499852">
    <property type="component" value="Unassembled WGS sequence"/>
</dbReference>
<dbReference type="RefSeq" id="WP_345737026.1">
    <property type="nucleotide sequence ID" value="NZ_BAABIA010000005.1"/>
</dbReference>